<name>A0ABR1LDK5_9PEZI</name>
<organism evidence="2 3">
    <name type="scientific">Phyllosticta citribraziliensis</name>
    <dbReference type="NCBI Taxonomy" id="989973"/>
    <lineage>
        <taxon>Eukaryota</taxon>
        <taxon>Fungi</taxon>
        <taxon>Dikarya</taxon>
        <taxon>Ascomycota</taxon>
        <taxon>Pezizomycotina</taxon>
        <taxon>Dothideomycetes</taxon>
        <taxon>Dothideomycetes incertae sedis</taxon>
        <taxon>Botryosphaeriales</taxon>
        <taxon>Phyllostictaceae</taxon>
        <taxon>Phyllosticta</taxon>
    </lineage>
</organism>
<feature type="region of interest" description="Disordered" evidence="1">
    <location>
        <begin position="370"/>
        <end position="411"/>
    </location>
</feature>
<proteinExistence type="predicted"/>
<reference evidence="2 3" key="1">
    <citation type="submission" date="2024-04" db="EMBL/GenBank/DDBJ databases">
        <title>Phyllosticta paracitricarpa is synonymous to the EU quarantine fungus P. citricarpa based on phylogenomic analyses.</title>
        <authorList>
            <consortium name="Lawrence Berkeley National Laboratory"/>
            <person name="Van ingen-buijs V.A."/>
            <person name="Van westerhoven A.C."/>
            <person name="Haridas S."/>
            <person name="Skiadas P."/>
            <person name="Martin F."/>
            <person name="Groenewald J.Z."/>
            <person name="Crous P.W."/>
            <person name="Seidl M.F."/>
        </authorList>
    </citation>
    <scope>NUCLEOTIDE SEQUENCE [LARGE SCALE GENOMIC DNA]</scope>
    <source>
        <strain evidence="2 3">CPC 17464</strain>
    </source>
</reference>
<evidence type="ECO:0000313" key="3">
    <source>
        <dbReference type="Proteomes" id="UP001360953"/>
    </source>
</evidence>
<dbReference type="GeneID" id="92036199"/>
<accession>A0ABR1LDK5</accession>
<feature type="compositionally biased region" description="Basic and acidic residues" evidence="1">
    <location>
        <begin position="370"/>
        <end position="381"/>
    </location>
</feature>
<gene>
    <name evidence="2" type="ORF">J3D65DRAFT_670520</name>
</gene>
<protein>
    <recommendedName>
        <fullName evidence="4">F-box domain-containing protein</fullName>
    </recommendedName>
</protein>
<sequence>MDGRNRLENDLPVEMYQLIARFLPVEDLRSMRLVNHTADGNLEYELSLRISPFRAIGNTSVQGLQEFVVENGGRYEDRITTLLIDEEEVRRSLDVASVTNPRSRVDQLVKDGLSAIFRRLTNLKTVIWKVTQRKEEIVVPGWLPLLAQREDRPLRVFAAALQGLRLKIHIAGRQFDFTIYWEGSKHDTKKIRLIGSGPSGRSRLAPITEQRQDFLIVACNNVMDHFCFDAEAVHLSCVNFDGLTEGMVNDWFYLGLEIYMNFPTTLVIDNCILSEHIPWANLMSYKTKLTIKNSHISIDSLDHILELAADGEQTGDLEGLWIQDLHNMYFHWWDGVIDSGARLQHYIATDGLRQAAFHMRQAATEWFPDDEHGERYRHEQPLQRPWTMGDPRQRQLKYQTQDQNFRAHHRR</sequence>
<evidence type="ECO:0008006" key="4">
    <source>
        <dbReference type="Google" id="ProtNLM"/>
    </source>
</evidence>
<keyword evidence="3" id="KW-1185">Reference proteome</keyword>
<dbReference type="EMBL" id="JBBPEH010000010">
    <property type="protein sequence ID" value="KAK7533317.1"/>
    <property type="molecule type" value="Genomic_DNA"/>
</dbReference>
<evidence type="ECO:0000313" key="2">
    <source>
        <dbReference type="EMBL" id="KAK7533317.1"/>
    </source>
</evidence>
<dbReference type="Proteomes" id="UP001360953">
    <property type="component" value="Unassembled WGS sequence"/>
</dbReference>
<dbReference type="RefSeq" id="XP_066652710.1">
    <property type="nucleotide sequence ID" value="XM_066803293.1"/>
</dbReference>
<evidence type="ECO:0000256" key="1">
    <source>
        <dbReference type="SAM" id="MobiDB-lite"/>
    </source>
</evidence>
<comment type="caution">
    <text evidence="2">The sequence shown here is derived from an EMBL/GenBank/DDBJ whole genome shotgun (WGS) entry which is preliminary data.</text>
</comment>